<dbReference type="InterPro" id="IPR044613">
    <property type="entry name" value="Nep1/2-like"/>
</dbReference>
<dbReference type="Gene3D" id="3.40.395.10">
    <property type="entry name" value="Adenoviral Proteinase, Chain A"/>
    <property type="match status" value="1"/>
</dbReference>
<dbReference type="GO" id="GO:0006508">
    <property type="term" value="P:proteolysis"/>
    <property type="evidence" value="ECO:0007669"/>
    <property type="project" value="UniProtKB-KW"/>
</dbReference>
<dbReference type="Pfam" id="PF02902">
    <property type="entry name" value="Peptidase_C48"/>
    <property type="match status" value="1"/>
</dbReference>
<protein>
    <submittedName>
        <fullName evidence="6">SUMO peptidase family member, NEDD8 specific</fullName>
    </submittedName>
</protein>
<dbReference type="GO" id="GO:0019784">
    <property type="term" value="F:deNEDDylase activity"/>
    <property type="evidence" value="ECO:0007669"/>
    <property type="project" value="InterPro"/>
</dbReference>
<sequence>WALGATTAMNPVVLSYNNCLLRRADVALLEPPNWFNDQVMAFAFEYMELEEFLGMPNAEKLCFIGPEVSHFIKFSPDEEIGVVLGPLDLPQKDFVFLAINDHASPNTSGGTHWSLLLYDRSTDTFLHYDSSQGSCNSTQALHTARRLKLFLGRDESLNPIFSEKLETPQQENAYDCGMYVLCHARILAKEFMLGRMGPALNEIITPTYVTQQRREWRQLIDKLAKQSHIASG</sequence>
<keyword evidence="2" id="KW-0645">Protease</keyword>
<organism evidence="6">
    <name type="scientific">Petromyzon marinus</name>
    <name type="common">Sea lamprey</name>
    <dbReference type="NCBI Taxonomy" id="7757"/>
    <lineage>
        <taxon>Eukaryota</taxon>
        <taxon>Metazoa</taxon>
        <taxon>Chordata</taxon>
        <taxon>Craniata</taxon>
        <taxon>Vertebrata</taxon>
        <taxon>Cyclostomata</taxon>
        <taxon>Hyperoartia</taxon>
        <taxon>Petromyzontiformes</taxon>
        <taxon>Petromyzontidae</taxon>
        <taxon>Petromyzon</taxon>
    </lineage>
</organism>
<reference evidence="6" key="2">
    <citation type="submission" date="2025-09" db="UniProtKB">
        <authorList>
            <consortium name="Ensembl"/>
        </authorList>
    </citation>
    <scope>IDENTIFICATION</scope>
</reference>
<proteinExistence type="inferred from homology"/>
<accession>S4R5Z6</accession>
<dbReference type="PANTHER" id="PTHR46468">
    <property type="entry name" value="SENTRIN-SPECIFIC PROTEASE 8"/>
    <property type="match status" value="1"/>
</dbReference>
<dbReference type="GO" id="GO:0000338">
    <property type="term" value="P:protein deneddylation"/>
    <property type="evidence" value="ECO:0007669"/>
    <property type="project" value="TreeGrafter"/>
</dbReference>
<dbReference type="Ensembl" id="ENSPMAT00000000627.1">
    <property type="protein sequence ID" value="ENSPMAP00000000626.1"/>
    <property type="gene ID" value="ENSPMAG00000000567.1"/>
</dbReference>
<dbReference type="PANTHER" id="PTHR46468:SF1">
    <property type="entry name" value="SENTRIN-SPECIFIC PROTEASE 8"/>
    <property type="match status" value="1"/>
</dbReference>
<dbReference type="STRING" id="7757.ENSPMAP00000000626"/>
<keyword evidence="3" id="KW-0378">Hydrolase</keyword>
<comment type="similarity">
    <text evidence="1">Belongs to the peptidase C48 family.</text>
</comment>
<dbReference type="HOGENOM" id="CLU_043678_3_1_1"/>
<dbReference type="GeneTree" id="ENSGT00390000014038"/>
<name>S4R5Z6_PETMA</name>
<dbReference type="InterPro" id="IPR003653">
    <property type="entry name" value="Peptidase_C48_C"/>
</dbReference>
<evidence type="ECO:0000313" key="6">
    <source>
        <dbReference type="Ensembl" id="ENSPMAP00000000626.1"/>
    </source>
</evidence>
<evidence type="ECO:0000256" key="2">
    <source>
        <dbReference type="ARBA" id="ARBA00022670"/>
    </source>
</evidence>
<reference evidence="6" key="1">
    <citation type="submission" date="2025-08" db="UniProtKB">
        <authorList>
            <consortium name="Ensembl"/>
        </authorList>
    </citation>
    <scope>IDENTIFICATION</scope>
</reference>
<keyword evidence="4" id="KW-0788">Thiol protease</keyword>
<dbReference type="SUPFAM" id="SSF54001">
    <property type="entry name" value="Cysteine proteinases"/>
    <property type="match status" value="1"/>
</dbReference>
<evidence type="ECO:0000256" key="1">
    <source>
        <dbReference type="ARBA" id="ARBA00005234"/>
    </source>
</evidence>
<dbReference type="OMA" id="GFYFEYL"/>
<dbReference type="InterPro" id="IPR038765">
    <property type="entry name" value="Papain-like_cys_pep_sf"/>
</dbReference>
<evidence type="ECO:0000256" key="4">
    <source>
        <dbReference type="ARBA" id="ARBA00022807"/>
    </source>
</evidence>
<evidence type="ECO:0000259" key="5">
    <source>
        <dbReference type="PROSITE" id="PS50600"/>
    </source>
</evidence>
<dbReference type="GO" id="GO:0008234">
    <property type="term" value="F:cysteine-type peptidase activity"/>
    <property type="evidence" value="ECO:0007669"/>
    <property type="project" value="UniProtKB-KW"/>
</dbReference>
<dbReference type="PROSITE" id="PS50600">
    <property type="entry name" value="ULP_PROTEASE"/>
    <property type="match status" value="1"/>
</dbReference>
<dbReference type="AlphaFoldDB" id="S4R5Z6"/>
<evidence type="ECO:0000256" key="3">
    <source>
        <dbReference type="ARBA" id="ARBA00022801"/>
    </source>
</evidence>
<feature type="domain" description="Ubiquitin-like protease family profile" evidence="5">
    <location>
        <begin position="19"/>
        <end position="187"/>
    </location>
</feature>